<dbReference type="PANTHER" id="PTHR10766:SF41">
    <property type="entry name" value="TRANSMEMBRANE 9 SUPERFAMILY MEMBER 3"/>
    <property type="match status" value="1"/>
</dbReference>
<accession>A0A815IA14</accession>
<feature type="compositionally biased region" description="Polar residues" evidence="7">
    <location>
        <begin position="1133"/>
        <end position="1146"/>
    </location>
</feature>
<gene>
    <name evidence="8" type="ORF">SEV965_LOCUS29615</name>
</gene>
<feature type="region of interest" description="Disordered" evidence="7">
    <location>
        <begin position="168"/>
        <end position="201"/>
    </location>
</feature>
<comment type="caution">
    <text evidence="8">The sequence shown here is derived from an EMBL/GenBank/DDBJ whole genome shotgun (WGS) entry which is preliminary data.</text>
</comment>
<evidence type="ECO:0000256" key="7">
    <source>
        <dbReference type="SAM" id="MobiDB-lite"/>
    </source>
</evidence>
<name>A0A815IA14_9BILA</name>
<feature type="region of interest" description="Disordered" evidence="7">
    <location>
        <begin position="1"/>
        <end position="44"/>
    </location>
</feature>
<comment type="similarity">
    <text evidence="2">Belongs to the nonaspanin (TM9SF) (TC 9.A.2) family.</text>
</comment>
<feature type="compositionally biased region" description="Low complexity" evidence="7">
    <location>
        <begin position="168"/>
        <end position="181"/>
    </location>
</feature>
<feature type="compositionally biased region" description="Low complexity" evidence="7">
    <location>
        <begin position="1166"/>
        <end position="1179"/>
    </location>
</feature>
<evidence type="ECO:0000256" key="5">
    <source>
        <dbReference type="ARBA" id="ARBA00022989"/>
    </source>
</evidence>
<reference evidence="8" key="1">
    <citation type="submission" date="2021-02" db="EMBL/GenBank/DDBJ databases">
        <authorList>
            <person name="Nowell W R."/>
        </authorList>
    </citation>
    <scope>NUCLEOTIDE SEQUENCE</scope>
</reference>
<evidence type="ECO:0000256" key="4">
    <source>
        <dbReference type="ARBA" id="ARBA00022729"/>
    </source>
</evidence>
<feature type="compositionally biased region" description="Polar residues" evidence="7">
    <location>
        <begin position="1154"/>
        <end position="1165"/>
    </location>
</feature>
<feature type="region of interest" description="Disordered" evidence="7">
    <location>
        <begin position="73"/>
        <end position="147"/>
    </location>
</feature>
<feature type="compositionally biased region" description="Low complexity" evidence="7">
    <location>
        <begin position="405"/>
        <end position="420"/>
    </location>
</feature>
<feature type="compositionally biased region" description="Low complexity" evidence="7">
    <location>
        <begin position="1"/>
        <end position="12"/>
    </location>
</feature>
<dbReference type="GO" id="GO:0072657">
    <property type="term" value="P:protein localization to membrane"/>
    <property type="evidence" value="ECO:0007669"/>
    <property type="project" value="TreeGrafter"/>
</dbReference>
<feature type="compositionally biased region" description="Polar residues" evidence="7">
    <location>
        <begin position="27"/>
        <end position="37"/>
    </location>
</feature>
<feature type="region of interest" description="Disordered" evidence="7">
    <location>
        <begin position="1083"/>
        <end position="1199"/>
    </location>
</feature>
<comment type="subcellular location">
    <subcellularLocation>
        <location evidence="1">Membrane</location>
        <topology evidence="1">Multi-pass membrane protein</topology>
    </subcellularLocation>
</comment>
<evidence type="ECO:0000313" key="9">
    <source>
        <dbReference type="Proteomes" id="UP000663889"/>
    </source>
</evidence>
<dbReference type="PANTHER" id="PTHR10766">
    <property type="entry name" value="TRANSMEMBRANE 9 SUPERFAMILY PROTEIN"/>
    <property type="match status" value="1"/>
</dbReference>
<evidence type="ECO:0000256" key="2">
    <source>
        <dbReference type="ARBA" id="ARBA00005227"/>
    </source>
</evidence>
<dbReference type="GO" id="GO:0016020">
    <property type="term" value="C:membrane"/>
    <property type="evidence" value="ECO:0007669"/>
    <property type="project" value="UniProtKB-SubCell"/>
</dbReference>
<proteinExistence type="inferred from homology"/>
<feature type="compositionally biased region" description="Basic residues" evidence="7">
    <location>
        <begin position="95"/>
        <end position="110"/>
    </location>
</feature>
<feature type="compositionally biased region" description="Low complexity" evidence="7">
    <location>
        <begin position="136"/>
        <end position="147"/>
    </location>
</feature>
<feature type="compositionally biased region" description="Low complexity" evidence="7">
    <location>
        <begin position="1083"/>
        <end position="1097"/>
    </location>
</feature>
<organism evidence="8 9">
    <name type="scientific">Rotaria sordida</name>
    <dbReference type="NCBI Taxonomy" id="392033"/>
    <lineage>
        <taxon>Eukaryota</taxon>
        <taxon>Metazoa</taxon>
        <taxon>Spiralia</taxon>
        <taxon>Gnathifera</taxon>
        <taxon>Rotifera</taxon>
        <taxon>Eurotatoria</taxon>
        <taxon>Bdelloidea</taxon>
        <taxon>Philodinida</taxon>
        <taxon>Philodinidae</taxon>
        <taxon>Rotaria</taxon>
    </lineage>
</organism>
<feature type="region of interest" description="Disordered" evidence="7">
    <location>
        <begin position="1386"/>
        <end position="1419"/>
    </location>
</feature>
<keyword evidence="3" id="KW-0812">Transmembrane</keyword>
<dbReference type="Proteomes" id="UP000663889">
    <property type="component" value="Unassembled WGS sequence"/>
</dbReference>
<feature type="compositionally biased region" description="Basic residues" evidence="7">
    <location>
        <begin position="1098"/>
        <end position="1108"/>
    </location>
</feature>
<dbReference type="InterPro" id="IPR004240">
    <property type="entry name" value="EMP70"/>
</dbReference>
<feature type="compositionally biased region" description="Low complexity" evidence="7">
    <location>
        <begin position="1402"/>
        <end position="1418"/>
    </location>
</feature>
<keyword evidence="4" id="KW-0732">Signal</keyword>
<evidence type="ECO:0000256" key="6">
    <source>
        <dbReference type="ARBA" id="ARBA00023136"/>
    </source>
</evidence>
<keyword evidence="6" id="KW-0472">Membrane</keyword>
<evidence type="ECO:0000256" key="3">
    <source>
        <dbReference type="ARBA" id="ARBA00022692"/>
    </source>
</evidence>
<evidence type="ECO:0000256" key="1">
    <source>
        <dbReference type="ARBA" id="ARBA00004141"/>
    </source>
</evidence>
<sequence>MSSINYNNNTNNQIPLQDPIAPPRLNRGNQLYNQNGGNRFNYRRYPRNYYRRNIFYNRNYRIPRQYFNPYETGGYGFVNPRQQRQGRSVQPVRSPSRRRPSNRPRRRGPRQIRLNDFMPTELREPSPNLPPEFNIAPTTAPNAPQNALPQRERFAQRNTTQPFTVTENNQNQQLQQQQQNQRQRKTTSSFRRRQRRNNRFTVLADDNENDNVSDVEVEVKDELMPLNANKKQRTNKNKKNKTRRYLEPNRILKWLEDHSRSSKNAISGRGNQAYVLASTPTYDEWVRNNYELQVWQTYLKMGTEQKHWAKEVVRRTKRRDNVINTRFVQKKINRLTTAIAEACATVSELQIQLSTYWMQTISETTNQRLAQTTANLVARQLSVDRARQTTTAGNVGTDTDDELDTGTTGTAGTAGTAPTTTATTKNHIRESVERIEKYILEYIHFCTQHVKKMAQTRIQLAKAQMEEYKALEDFEQIATPTQWNTHFLLKPKVKLWSTKNKNYQILSKRVELDMPPKIIDKVDFSFKIDESIISQDEAQAMYNQMRQITKDFRTQAMTLYVQSAARENEILSNEIKGIIERFPQENDDGFDAEPGYAAFKQYHELREKRMKLEIEQSLYFLFEQRVEGETNNPEEEEIIAPTLIPNIQLTEEEHQLLKLGPKFIFNDPKTAARRRTIELATLKRKIEKCFLRKKVSPGRPLQLFIDELDVLLQTLHNVPTIDKIINKDKLIRTNIIELINSQASQSQIMNTVKMKKKKNYGRLVKRLKHKFKLANVILQKSDKSKVFHLGKVEDYRKKSKEYMEKTQAYECLDKEDPLPELIQRTNKYLLDLRLAKWITQKQYELLSIKANEVQLAHLYYLPKAHKPGTPLRPIISGLKHPTIKISKYLDDLLRPLFDKMAEETTINSGFELVKKLQQWSSFQYGMIIFLIVFTITYCDEHDYKYEEGQKVVLWMNTVGPYHNHQETYNYFSLPFCRENILGVELEYSGVEINYKLDKEKTDFCETTLTQENYDAFTYAIKNHYGGNQYYRQNQGNIFNYRRYPPNYYRRNIFYNRNYRIPRQYFIPNDTGGYGFVGQRQQQQLRPIQPVRSSSPRRFSNRPRRRGPRTIRLNDFMPTELREPSPNLPPEFNIATTTTTDVPSNALPQRERFVQRNTTQPFTVTENNRNQQQQQQQGNQRQRKTTSSFGRRQRRNNRFAVLADDNENDNVSDVEVEVKDEQISLNTNKKQRKDKNTKKLRRYLESNRILKWLEEHSRSSKNAISGRGNQAYVLPSTLIYDEWVRNNYELHVWQTYLKMGTEQKHWAKEIVRRTKRRDNVINTRFVQKKINRLITVIAEACATISELQIQLSTYWMQTISETTNQRLAQITANLVARQLSVDRARQTTTAGNVGTDTDDELDTGTTGTAGAAPTTTATTKNHIRESVERIEKYILEYIYFCTQHVKKMAQTRIQLAKAQMEEYKALEDFEQIATPTQWNTHFLLKSKVKLWSTKNRNYQILSKRVELDMPPKIIDKVDFSFKIDESIISQGEAQAMYNQMHQITKDFRTQAMTLCVQSAARENEILSDEIKGIIERFPQENDDGFDAEPVYAAFKQYYELREKRMKLEIEESLYFLFEQRVEGEINNPEEEMIAPTLIRSLGEDFLLQQ</sequence>
<protein>
    <submittedName>
        <fullName evidence="8">Uncharacterized protein</fullName>
    </submittedName>
</protein>
<evidence type="ECO:0000313" key="8">
    <source>
        <dbReference type="EMBL" id="CAF1365655.1"/>
    </source>
</evidence>
<keyword evidence="5" id="KW-1133">Transmembrane helix</keyword>
<feature type="region of interest" description="Disordered" evidence="7">
    <location>
        <begin position="388"/>
        <end position="420"/>
    </location>
</feature>
<feature type="compositionally biased region" description="Basic residues" evidence="7">
    <location>
        <begin position="182"/>
        <end position="198"/>
    </location>
</feature>
<dbReference type="EMBL" id="CAJNOU010003021">
    <property type="protein sequence ID" value="CAF1365655.1"/>
    <property type="molecule type" value="Genomic_DNA"/>
</dbReference>